<reference evidence="1" key="1">
    <citation type="thesis" date="2020" institute="ProQuest LLC" country="789 East Eisenhower Parkway, Ann Arbor, MI, USA">
        <title>Comparative Genomics and Chromosome Evolution.</title>
        <authorList>
            <person name="Mudd A.B."/>
        </authorList>
    </citation>
    <scope>NUCLEOTIDE SEQUENCE</scope>
    <source>
        <strain evidence="1">Female2</strain>
        <tissue evidence="1">Blood</tissue>
    </source>
</reference>
<evidence type="ECO:0000313" key="2">
    <source>
        <dbReference type="Proteomes" id="UP000812440"/>
    </source>
</evidence>
<name>A0A8T2JDW8_9PIPI</name>
<protein>
    <submittedName>
        <fullName evidence="1">Uncharacterized protein</fullName>
    </submittedName>
</protein>
<comment type="caution">
    <text evidence="1">The sequence shown here is derived from an EMBL/GenBank/DDBJ whole genome shotgun (WGS) entry which is preliminary data.</text>
</comment>
<evidence type="ECO:0000313" key="1">
    <source>
        <dbReference type="EMBL" id="KAG8440666.1"/>
    </source>
</evidence>
<accession>A0A8T2JDW8</accession>
<keyword evidence="2" id="KW-1185">Reference proteome</keyword>
<organism evidence="1 2">
    <name type="scientific">Hymenochirus boettgeri</name>
    <name type="common">Congo dwarf clawed frog</name>
    <dbReference type="NCBI Taxonomy" id="247094"/>
    <lineage>
        <taxon>Eukaryota</taxon>
        <taxon>Metazoa</taxon>
        <taxon>Chordata</taxon>
        <taxon>Craniata</taxon>
        <taxon>Vertebrata</taxon>
        <taxon>Euteleostomi</taxon>
        <taxon>Amphibia</taxon>
        <taxon>Batrachia</taxon>
        <taxon>Anura</taxon>
        <taxon>Pipoidea</taxon>
        <taxon>Pipidae</taxon>
        <taxon>Pipinae</taxon>
        <taxon>Hymenochirus</taxon>
    </lineage>
</organism>
<dbReference type="EMBL" id="JAACNH010000006">
    <property type="protein sequence ID" value="KAG8440666.1"/>
    <property type="molecule type" value="Genomic_DNA"/>
</dbReference>
<gene>
    <name evidence="1" type="ORF">GDO86_006421</name>
</gene>
<dbReference type="Proteomes" id="UP000812440">
    <property type="component" value="Chromosome 3"/>
</dbReference>
<sequence length="110" mass="13488">MCCYFTTTNQILFYCITAIRKYLIHQVFCSRENKHNLCLILNEPCVYSYIRKLGMFLHSFGRFYLNKVYFRNHATRKMILYFYFFKWCYCFICKYCKSIYKALLVLFSAS</sequence>
<proteinExistence type="predicted"/>
<dbReference type="AlphaFoldDB" id="A0A8T2JDW8"/>